<evidence type="ECO:0000256" key="2">
    <source>
        <dbReference type="ARBA" id="ARBA00010701"/>
    </source>
</evidence>
<comment type="similarity">
    <text evidence="2 4">Belongs to the AB hydrolase superfamily. Lipase family.</text>
</comment>
<evidence type="ECO:0000313" key="7">
    <source>
        <dbReference type="EMBL" id="KAF6031935.1"/>
    </source>
</evidence>
<feature type="signal peptide" evidence="5">
    <location>
        <begin position="1"/>
        <end position="21"/>
    </location>
</feature>
<dbReference type="InterPro" id="IPR013818">
    <property type="entry name" value="Lipase"/>
</dbReference>
<feature type="domain" description="Lipase" evidence="6">
    <location>
        <begin position="15"/>
        <end position="213"/>
    </location>
</feature>
<keyword evidence="5" id="KW-0732">Signal</keyword>
<keyword evidence="8" id="KW-1185">Reference proteome</keyword>
<dbReference type="GO" id="GO:0016042">
    <property type="term" value="P:lipid catabolic process"/>
    <property type="evidence" value="ECO:0007669"/>
    <property type="project" value="TreeGrafter"/>
</dbReference>
<dbReference type="OrthoDB" id="199913at2759"/>
<gene>
    <name evidence="7" type="ORF">EB796_009755</name>
</gene>
<dbReference type="InterPro" id="IPR000734">
    <property type="entry name" value="TAG_lipase"/>
</dbReference>
<organism evidence="7 8">
    <name type="scientific">Bugula neritina</name>
    <name type="common">Brown bryozoan</name>
    <name type="synonym">Sertularia neritina</name>
    <dbReference type="NCBI Taxonomy" id="10212"/>
    <lineage>
        <taxon>Eukaryota</taxon>
        <taxon>Metazoa</taxon>
        <taxon>Spiralia</taxon>
        <taxon>Lophotrochozoa</taxon>
        <taxon>Bryozoa</taxon>
        <taxon>Gymnolaemata</taxon>
        <taxon>Cheilostomatida</taxon>
        <taxon>Flustrina</taxon>
        <taxon>Buguloidea</taxon>
        <taxon>Bugulidae</taxon>
        <taxon>Bugula</taxon>
    </lineage>
</organism>
<keyword evidence="3" id="KW-0964">Secreted</keyword>
<protein>
    <submittedName>
        <fullName evidence="7">PNLIPRP3</fullName>
    </submittedName>
</protein>
<dbReference type="GO" id="GO:0005615">
    <property type="term" value="C:extracellular space"/>
    <property type="evidence" value="ECO:0007669"/>
    <property type="project" value="TreeGrafter"/>
</dbReference>
<evidence type="ECO:0000313" key="8">
    <source>
        <dbReference type="Proteomes" id="UP000593567"/>
    </source>
</evidence>
<dbReference type="PANTHER" id="PTHR11610:SF173">
    <property type="entry name" value="LIPASE DOMAIN-CONTAINING PROTEIN-RELATED"/>
    <property type="match status" value="1"/>
</dbReference>
<dbReference type="PRINTS" id="PR00821">
    <property type="entry name" value="TAGLIPASE"/>
</dbReference>
<evidence type="ECO:0000259" key="6">
    <source>
        <dbReference type="Pfam" id="PF00151"/>
    </source>
</evidence>
<dbReference type="EMBL" id="VXIV02001554">
    <property type="protein sequence ID" value="KAF6031935.1"/>
    <property type="molecule type" value="Genomic_DNA"/>
</dbReference>
<dbReference type="InterPro" id="IPR029058">
    <property type="entry name" value="AB_hydrolase_fold"/>
</dbReference>
<dbReference type="Proteomes" id="UP000593567">
    <property type="component" value="Unassembled WGS sequence"/>
</dbReference>
<comment type="caution">
    <text evidence="7">The sequence shown here is derived from an EMBL/GenBank/DDBJ whole genome shotgun (WGS) entry which is preliminary data.</text>
</comment>
<evidence type="ECO:0000256" key="3">
    <source>
        <dbReference type="ARBA" id="ARBA00022525"/>
    </source>
</evidence>
<evidence type="ECO:0000256" key="4">
    <source>
        <dbReference type="RuleBase" id="RU004262"/>
    </source>
</evidence>
<comment type="subcellular location">
    <subcellularLocation>
        <location evidence="1">Secreted</location>
    </subcellularLocation>
</comment>
<dbReference type="Pfam" id="PF00151">
    <property type="entry name" value="Lipase"/>
    <property type="match status" value="1"/>
</dbReference>
<dbReference type="Gene3D" id="3.40.50.1820">
    <property type="entry name" value="alpha/beta hydrolase"/>
    <property type="match status" value="1"/>
</dbReference>
<dbReference type="CDD" id="cd00707">
    <property type="entry name" value="Pancreat_lipase_like"/>
    <property type="match status" value="1"/>
</dbReference>
<accession>A0A7J7K195</accession>
<feature type="chain" id="PRO_5029751225" evidence="5">
    <location>
        <begin position="22"/>
        <end position="255"/>
    </location>
</feature>
<reference evidence="7" key="1">
    <citation type="submission" date="2020-06" db="EMBL/GenBank/DDBJ databases">
        <title>Draft genome of Bugula neritina, a colonial animal packing powerful symbionts and potential medicines.</title>
        <authorList>
            <person name="Rayko M."/>
        </authorList>
    </citation>
    <scope>NUCLEOTIDE SEQUENCE [LARGE SCALE GENOMIC DNA]</scope>
    <source>
        <strain evidence="7">Kwan_BN1</strain>
    </source>
</reference>
<dbReference type="AlphaFoldDB" id="A0A7J7K195"/>
<evidence type="ECO:0000256" key="5">
    <source>
        <dbReference type="SAM" id="SignalP"/>
    </source>
</evidence>
<sequence length="255" mass="27656">MERMFVKCCLLLAALAASATWQQIDYKDDGSTLDNTDFNPLLPTKFVIHGFTQNEKEKWVNEMKDALLTTGPMNVVVVGWGEGASAPDYPKAVANTRLVAKQVYMLVKLMIKKGMDVSRIHLIGHSLGAHVSGYVGADLNGQLGRISAMDPAGPFYEGSDERVRLNPSDAKFVDVIHSNGKPITSAGAGMFASCGHVDFYPNGGKSQPGCPDFYSNVWKTILRLDFSADPLNTTSCTPPLLVMSQSPVTAMTCYL</sequence>
<evidence type="ECO:0000256" key="1">
    <source>
        <dbReference type="ARBA" id="ARBA00004613"/>
    </source>
</evidence>
<dbReference type="PANTHER" id="PTHR11610">
    <property type="entry name" value="LIPASE"/>
    <property type="match status" value="1"/>
</dbReference>
<dbReference type="GO" id="GO:0016298">
    <property type="term" value="F:lipase activity"/>
    <property type="evidence" value="ECO:0007669"/>
    <property type="project" value="InterPro"/>
</dbReference>
<name>A0A7J7K195_BUGNE</name>
<dbReference type="InterPro" id="IPR033906">
    <property type="entry name" value="Lipase_N"/>
</dbReference>
<proteinExistence type="inferred from homology"/>
<dbReference type="SUPFAM" id="SSF53474">
    <property type="entry name" value="alpha/beta-Hydrolases"/>
    <property type="match status" value="1"/>
</dbReference>